<gene>
    <name evidence="9" type="ORF">PVAND_012085</name>
</gene>
<organism evidence="9 10">
    <name type="scientific">Polypedilum vanderplanki</name>
    <name type="common">Sleeping chironomid midge</name>
    <dbReference type="NCBI Taxonomy" id="319348"/>
    <lineage>
        <taxon>Eukaryota</taxon>
        <taxon>Metazoa</taxon>
        <taxon>Ecdysozoa</taxon>
        <taxon>Arthropoda</taxon>
        <taxon>Hexapoda</taxon>
        <taxon>Insecta</taxon>
        <taxon>Pterygota</taxon>
        <taxon>Neoptera</taxon>
        <taxon>Endopterygota</taxon>
        <taxon>Diptera</taxon>
        <taxon>Nematocera</taxon>
        <taxon>Chironomoidea</taxon>
        <taxon>Chironomidae</taxon>
        <taxon>Chironominae</taxon>
        <taxon>Polypedilum</taxon>
        <taxon>Polypedilum</taxon>
    </lineage>
</organism>
<dbReference type="SUPFAM" id="SSF53335">
    <property type="entry name" value="S-adenosyl-L-methionine-dependent methyltransferases"/>
    <property type="match status" value="1"/>
</dbReference>
<dbReference type="PANTHER" id="PTHR12315">
    <property type="entry name" value="BICOID-INTERACTING PROTEIN RELATED"/>
    <property type="match status" value="1"/>
</dbReference>
<dbReference type="GO" id="GO:0032259">
    <property type="term" value="P:methylation"/>
    <property type="evidence" value="ECO:0007669"/>
    <property type="project" value="UniProtKB-KW"/>
</dbReference>
<sequence>MVYLKDELENSPEMDKPPKKKFKTDKDNFRYGNYRNYYFKRFGAESKTDIRLEIMQYHSEYFKDKQILDIGCNSGLVTINFAKLLQPKSVLAIDIDANLIDMARKNLQKEKANFNLPEEQLAALNRIIFRKANYILTDRTLIEHERPQYEAILCLSVTKWIHLNFGDDGIKFLFKRIYKQLHQNGVLILEPQPFSGYKKRSKLNAEILENYKAIKLKPEQFEAYLLSDEIGFSESWCMTDSEILEQSNLPKGFHRPLQVFVKR</sequence>
<evidence type="ECO:0000256" key="6">
    <source>
        <dbReference type="RuleBase" id="RU367087"/>
    </source>
</evidence>
<evidence type="ECO:0000256" key="5">
    <source>
        <dbReference type="PROSITE-ProRule" id="PRU00848"/>
    </source>
</evidence>
<evidence type="ECO:0000256" key="1">
    <source>
        <dbReference type="ARBA" id="ARBA00008361"/>
    </source>
</evidence>
<comment type="caution">
    <text evidence="9">The sequence shown here is derived from an EMBL/GenBank/DDBJ whole genome shotgun (WGS) entry which is preliminary data.</text>
</comment>
<evidence type="ECO:0000313" key="10">
    <source>
        <dbReference type="Proteomes" id="UP001107558"/>
    </source>
</evidence>
<dbReference type="Proteomes" id="UP001107558">
    <property type="component" value="Chromosome 1"/>
</dbReference>
<dbReference type="OrthoDB" id="10017101at2759"/>
<reference evidence="9" key="1">
    <citation type="submission" date="2021-03" db="EMBL/GenBank/DDBJ databases">
        <title>Chromosome level genome of the anhydrobiotic midge Polypedilum vanderplanki.</title>
        <authorList>
            <person name="Yoshida Y."/>
            <person name="Kikawada T."/>
            <person name="Gusev O."/>
        </authorList>
    </citation>
    <scope>NUCLEOTIDE SEQUENCE</scope>
    <source>
        <strain evidence="9">NIAS01</strain>
        <tissue evidence="9">Whole body or cell culture</tissue>
    </source>
</reference>
<protein>
    <recommendedName>
        <fullName evidence="6">RNA methyltransferase</fullName>
        <ecNumber evidence="6">2.1.1.-</ecNumber>
    </recommendedName>
</protein>
<evidence type="ECO:0000256" key="7">
    <source>
        <dbReference type="SAM" id="MobiDB-lite"/>
    </source>
</evidence>
<dbReference type="GO" id="GO:0008171">
    <property type="term" value="F:O-methyltransferase activity"/>
    <property type="evidence" value="ECO:0007669"/>
    <property type="project" value="UniProtKB-UniRule"/>
</dbReference>
<dbReference type="CDD" id="cd02440">
    <property type="entry name" value="AdoMet_MTases"/>
    <property type="match status" value="1"/>
</dbReference>
<keyword evidence="4 5" id="KW-0949">S-adenosyl-L-methionine</keyword>
<feature type="domain" description="Bin3-type SAM" evidence="8">
    <location>
        <begin position="49"/>
        <end position="263"/>
    </location>
</feature>
<dbReference type="GO" id="GO:0008173">
    <property type="term" value="F:RNA methyltransferase activity"/>
    <property type="evidence" value="ECO:0007669"/>
    <property type="project" value="UniProtKB-UniRule"/>
</dbReference>
<evidence type="ECO:0000313" key="9">
    <source>
        <dbReference type="EMBL" id="KAG5682752.1"/>
    </source>
</evidence>
<dbReference type="InterPro" id="IPR039772">
    <property type="entry name" value="Bin3-like"/>
</dbReference>
<dbReference type="AlphaFoldDB" id="A0A9J6CLC2"/>
<feature type="region of interest" description="Disordered" evidence="7">
    <location>
        <begin position="1"/>
        <end position="22"/>
    </location>
</feature>
<dbReference type="Pfam" id="PF06859">
    <property type="entry name" value="Bin3"/>
    <property type="match status" value="1"/>
</dbReference>
<name>A0A9J6CLC2_POLVA</name>
<dbReference type="Gene3D" id="3.40.50.150">
    <property type="entry name" value="Vaccinia Virus protein VP39"/>
    <property type="match status" value="1"/>
</dbReference>
<dbReference type="FunFam" id="3.40.50.150:FF:000083">
    <property type="entry name" value="7SK snRNA methylphosphate capping enzyme"/>
    <property type="match status" value="1"/>
</dbReference>
<dbReference type="PROSITE" id="PS51515">
    <property type="entry name" value="BIN3_SAM"/>
    <property type="match status" value="1"/>
</dbReference>
<dbReference type="GO" id="GO:0017069">
    <property type="term" value="F:snRNA binding"/>
    <property type="evidence" value="ECO:0007669"/>
    <property type="project" value="TreeGrafter"/>
</dbReference>
<feature type="compositionally biased region" description="Basic and acidic residues" evidence="7">
    <location>
        <begin position="1"/>
        <end position="17"/>
    </location>
</feature>
<comment type="similarity">
    <text evidence="1 6">Belongs to the methyltransferase superfamily.</text>
</comment>
<dbReference type="GO" id="GO:0040031">
    <property type="term" value="P:snRNA modification"/>
    <property type="evidence" value="ECO:0007669"/>
    <property type="project" value="TreeGrafter"/>
</dbReference>
<keyword evidence="3 6" id="KW-0808">Transferase</keyword>
<dbReference type="InterPro" id="IPR024160">
    <property type="entry name" value="BIN3_SAM-bd_dom"/>
</dbReference>
<dbReference type="InterPro" id="IPR010675">
    <property type="entry name" value="Bin3_C"/>
</dbReference>
<dbReference type="InterPro" id="IPR029063">
    <property type="entry name" value="SAM-dependent_MTases_sf"/>
</dbReference>
<evidence type="ECO:0000256" key="3">
    <source>
        <dbReference type="ARBA" id="ARBA00022679"/>
    </source>
</evidence>
<evidence type="ECO:0000256" key="2">
    <source>
        <dbReference type="ARBA" id="ARBA00022603"/>
    </source>
</evidence>
<dbReference type="InterPro" id="IPR041698">
    <property type="entry name" value="Methyltransf_25"/>
</dbReference>
<keyword evidence="10" id="KW-1185">Reference proteome</keyword>
<evidence type="ECO:0000256" key="4">
    <source>
        <dbReference type="ARBA" id="ARBA00022691"/>
    </source>
</evidence>
<dbReference type="EC" id="2.1.1.-" evidence="6"/>
<dbReference type="Pfam" id="PF13649">
    <property type="entry name" value="Methyltransf_25"/>
    <property type="match status" value="1"/>
</dbReference>
<accession>A0A9J6CLC2</accession>
<dbReference type="PANTHER" id="PTHR12315:SF0">
    <property type="entry name" value="7SK SNRNA METHYLPHOSPHATE CAPPING ENZYME"/>
    <property type="match status" value="1"/>
</dbReference>
<keyword evidence="2 6" id="KW-0489">Methyltransferase</keyword>
<proteinExistence type="inferred from homology"/>
<dbReference type="EMBL" id="JADBJN010000001">
    <property type="protein sequence ID" value="KAG5682752.1"/>
    <property type="molecule type" value="Genomic_DNA"/>
</dbReference>
<evidence type="ECO:0000259" key="8">
    <source>
        <dbReference type="PROSITE" id="PS51515"/>
    </source>
</evidence>